<dbReference type="GO" id="GO:0140662">
    <property type="term" value="F:ATP-dependent protein folding chaperone"/>
    <property type="evidence" value="ECO:0007669"/>
    <property type="project" value="InterPro"/>
</dbReference>
<dbReference type="EMBL" id="CAJMXA010000986">
    <property type="protein sequence ID" value="CAE6448155.1"/>
    <property type="molecule type" value="Genomic_DNA"/>
</dbReference>
<keyword evidence="2" id="KW-0547">Nucleotide-binding</keyword>
<protein>
    <recommendedName>
        <fullName evidence="8">Chaperonin GroEL</fullName>
    </recommendedName>
</protein>
<dbReference type="PRINTS" id="PR00304">
    <property type="entry name" value="TCOMPLEXTCP1"/>
</dbReference>
<dbReference type="SUPFAM" id="SSF48592">
    <property type="entry name" value="GroEL equatorial domain-like"/>
    <property type="match status" value="1"/>
</dbReference>
<dbReference type="InterPro" id="IPR017998">
    <property type="entry name" value="Chaperone_TCP-1"/>
</dbReference>
<dbReference type="InterPro" id="IPR002423">
    <property type="entry name" value="Cpn60/GroEL/TCP-1"/>
</dbReference>
<accession>A0A8H3B5D9</accession>
<dbReference type="PANTHER" id="PTHR45633">
    <property type="entry name" value="60 KDA HEAT SHOCK PROTEIN, MITOCHONDRIAL"/>
    <property type="match status" value="1"/>
</dbReference>
<feature type="region of interest" description="Disordered" evidence="5">
    <location>
        <begin position="292"/>
        <end position="317"/>
    </location>
</feature>
<dbReference type="Proteomes" id="UP000663853">
    <property type="component" value="Unassembled WGS sequence"/>
</dbReference>
<evidence type="ECO:0000256" key="2">
    <source>
        <dbReference type="ARBA" id="ARBA00022741"/>
    </source>
</evidence>
<evidence type="ECO:0000256" key="3">
    <source>
        <dbReference type="ARBA" id="ARBA00022840"/>
    </source>
</evidence>
<evidence type="ECO:0000313" key="7">
    <source>
        <dbReference type="Proteomes" id="UP000663853"/>
    </source>
</evidence>
<evidence type="ECO:0008006" key="8">
    <source>
        <dbReference type="Google" id="ProtNLM"/>
    </source>
</evidence>
<proteinExistence type="inferred from homology"/>
<evidence type="ECO:0000256" key="5">
    <source>
        <dbReference type="SAM" id="MobiDB-lite"/>
    </source>
</evidence>
<name>A0A8H3B5D9_9AGAM</name>
<sequence>MHRSTGMMRTSLSGLPRSSRSLVLSRGAHKEVKFSNEGRAAMLKGVDILAQAVSVTLGPKGRNVIIEQPYGGPKITKDGVTVARSITLKDKFDNLGARLVRDVASKTNEIAGNGTTTAAVLARAIYSKGVKRSDLSAQNLQLAVQATREWLPDAIKPLWGQAAFQKWVSTRRGTALILNYTTSHGGNVFGISEGEFKMPETRKDLPSVRTLRQNQRFLFGSGVDFKDPHSVICQHGRNTATLNIIRYYLRGPTFVGLGHRTGNVKASHVLAPLDADDDANAGEDLLNQAFTWAQEGGDGNEEDRGGDDEGPESEDNA</sequence>
<dbReference type="AlphaFoldDB" id="A0A8H3B5D9"/>
<feature type="compositionally biased region" description="Acidic residues" evidence="5">
    <location>
        <begin position="298"/>
        <end position="317"/>
    </location>
</feature>
<evidence type="ECO:0000256" key="4">
    <source>
        <dbReference type="ARBA" id="ARBA00023186"/>
    </source>
</evidence>
<organism evidence="6 7">
    <name type="scientific">Rhizoctonia solani</name>
    <dbReference type="NCBI Taxonomy" id="456999"/>
    <lineage>
        <taxon>Eukaryota</taxon>
        <taxon>Fungi</taxon>
        <taxon>Dikarya</taxon>
        <taxon>Basidiomycota</taxon>
        <taxon>Agaricomycotina</taxon>
        <taxon>Agaricomycetes</taxon>
        <taxon>Cantharellales</taxon>
        <taxon>Ceratobasidiaceae</taxon>
        <taxon>Rhizoctonia</taxon>
    </lineage>
</organism>
<comment type="similarity">
    <text evidence="1">Belongs to the chaperonin (HSP60) family.</text>
</comment>
<dbReference type="Gene3D" id="1.10.560.10">
    <property type="entry name" value="GroEL-like equatorial domain"/>
    <property type="match status" value="1"/>
</dbReference>
<reference evidence="6" key="1">
    <citation type="submission" date="2021-01" db="EMBL/GenBank/DDBJ databases">
        <authorList>
            <person name="Kaushik A."/>
        </authorList>
    </citation>
    <scope>NUCLEOTIDE SEQUENCE</scope>
    <source>
        <strain evidence="6">AG6-10EEA</strain>
    </source>
</reference>
<dbReference type="InterPro" id="IPR027413">
    <property type="entry name" value="GROEL-like_equatorial_sf"/>
</dbReference>
<gene>
    <name evidence="6" type="ORF">RDB_LOCUS45836</name>
</gene>
<keyword evidence="3" id="KW-0067">ATP-binding</keyword>
<evidence type="ECO:0000256" key="1">
    <source>
        <dbReference type="ARBA" id="ARBA00006607"/>
    </source>
</evidence>
<dbReference type="GO" id="GO:0005524">
    <property type="term" value="F:ATP binding"/>
    <property type="evidence" value="ECO:0007669"/>
    <property type="project" value="UniProtKB-KW"/>
</dbReference>
<dbReference type="InterPro" id="IPR001844">
    <property type="entry name" value="Cpn60/GroEL"/>
</dbReference>
<dbReference type="GO" id="GO:0042026">
    <property type="term" value="P:protein refolding"/>
    <property type="evidence" value="ECO:0007669"/>
    <property type="project" value="InterPro"/>
</dbReference>
<evidence type="ECO:0000313" key="6">
    <source>
        <dbReference type="EMBL" id="CAE6448155.1"/>
    </source>
</evidence>
<keyword evidence="4" id="KW-0143">Chaperone</keyword>
<dbReference type="Pfam" id="PF00118">
    <property type="entry name" value="Cpn60_TCP1"/>
    <property type="match status" value="1"/>
</dbReference>
<comment type="caution">
    <text evidence="6">The sequence shown here is derived from an EMBL/GenBank/DDBJ whole genome shotgun (WGS) entry which is preliminary data.</text>
</comment>